<evidence type="ECO:0000313" key="4">
    <source>
        <dbReference type="EMBL" id="TAJ43555.1"/>
    </source>
</evidence>
<feature type="region of interest" description="Disordered" evidence="2">
    <location>
        <begin position="1"/>
        <end position="20"/>
    </location>
</feature>
<evidence type="ECO:0000256" key="2">
    <source>
        <dbReference type="SAM" id="MobiDB-lite"/>
    </source>
</evidence>
<dbReference type="GO" id="GO:0016126">
    <property type="term" value="P:sterol biosynthetic process"/>
    <property type="evidence" value="ECO:0007669"/>
    <property type="project" value="TreeGrafter"/>
</dbReference>
<feature type="domain" description="Methyltransferase type 11" evidence="3">
    <location>
        <begin position="56"/>
        <end position="152"/>
    </location>
</feature>
<protein>
    <submittedName>
        <fullName evidence="4">SAM-dependent methyltransferase</fullName>
    </submittedName>
</protein>
<evidence type="ECO:0000256" key="1">
    <source>
        <dbReference type="ARBA" id="ARBA00022679"/>
    </source>
</evidence>
<dbReference type="Pfam" id="PF08241">
    <property type="entry name" value="Methyltransf_11"/>
    <property type="match status" value="1"/>
</dbReference>
<reference evidence="4 5" key="1">
    <citation type="submission" date="2017-11" db="EMBL/GenBank/DDBJ databases">
        <title>Isolation and Characterization of Methanofollis Species from Methane Seep Offshore SW Taiwan.</title>
        <authorList>
            <person name="Teng N.-H."/>
            <person name="Lai M.-C."/>
            <person name="Chen S.-C."/>
        </authorList>
    </citation>
    <scope>NUCLEOTIDE SEQUENCE [LARGE SCALE GENOMIC DNA]</scope>
    <source>
        <strain evidence="4 5">FWC-SCC2</strain>
    </source>
</reference>
<dbReference type="InterPro" id="IPR050447">
    <property type="entry name" value="Erg6_SMT_methyltransf"/>
</dbReference>
<dbReference type="Proteomes" id="UP000292580">
    <property type="component" value="Unassembled WGS sequence"/>
</dbReference>
<organism evidence="4 5">
    <name type="scientific">Methanofollis fontis</name>
    <dbReference type="NCBI Taxonomy" id="2052832"/>
    <lineage>
        <taxon>Archaea</taxon>
        <taxon>Methanobacteriati</taxon>
        <taxon>Methanobacteriota</taxon>
        <taxon>Stenosarchaea group</taxon>
        <taxon>Methanomicrobia</taxon>
        <taxon>Methanomicrobiales</taxon>
        <taxon>Methanomicrobiaceae</taxon>
        <taxon>Methanofollis</taxon>
    </lineage>
</organism>
<sequence length="223" mass="24568">MEGDPVKKHDQKGTFSDRESAERFARLSERVFAPVNTAIARQIVAECGITRGTAIEIGSGPAHLAIEVARITDLRVIALDISVPMRSIAARTIHDAGLYDQITPLSGDAAAIPLSDASTDLVFSKGSAFFWPDPAGAFREIRRVLGPGGQAWIGGGFGSAEILERVREQMDRIDTAWIEGVHERLSDRTAERFRADLDRAGIEDYTILREPWHLWIRFSRGEG</sequence>
<dbReference type="AlphaFoldDB" id="A0A483CQS0"/>
<dbReference type="GO" id="GO:0032259">
    <property type="term" value="P:methylation"/>
    <property type="evidence" value="ECO:0007669"/>
    <property type="project" value="UniProtKB-KW"/>
</dbReference>
<keyword evidence="5" id="KW-1185">Reference proteome</keyword>
<dbReference type="InterPro" id="IPR013216">
    <property type="entry name" value="Methyltransf_11"/>
</dbReference>
<comment type="caution">
    <text evidence="4">The sequence shown here is derived from an EMBL/GenBank/DDBJ whole genome shotgun (WGS) entry which is preliminary data.</text>
</comment>
<proteinExistence type="predicted"/>
<dbReference type="CDD" id="cd02440">
    <property type="entry name" value="AdoMet_MTases"/>
    <property type="match status" value="1"/>
</dbReference>
<gene>
    <name evidence="4" type="ORF">CUJ86_10520</name>
</gene>
<dbReference type="SUPFAM" id="SSF53335">
    <property type="entry name" value="S-adenosyl-L-methionine-dependent methyltransferases"/>
    <property type="match status" value="1"/>
</dbReference>
<dbReference type="PANTHER" id="PTHR44068">
    <property type="entry name" value="ZGC:194242"/>
    <property type="match status" value="1"/>
</dbReference>
<dbReference type="EMBL" id="PGCL01000005">
    <property type="protein sequence ID" value="TAJ43555.1"/>
    <property type="molecule type" value="Genomic_DNA"/>
</dbReference>
<keyword evidence="1 4" id="KW-0808">Transferase</keyword>
<dbReference type="GO" id="GO:0003838">
    <property type="term" value="F:sterol 24-C-methyltransferase activity"/>
    <property type="evidence" value="ECO:0007669"/>
    <property type="project" value="TreeGrafter"/>
</dbReference>
<name>A0A483CQS0_9EURY</name>
<keyword evidence="4" id="KW-0489">Methyltransferase</keyword>
<evidence type="ECO:0000313" key="5">
    <source>
        <dbReference type="Proteomes" id="UP000292580"/>
    </source>
</evidence>
<accession>A0A483CQS0</accession>
<dbReference type="Gene3D" id="3.40.50.150">
    <property type="entry name" value="Vaccinia Virus protein VP39"/>
    <property type="match status" value="1"/>
</dbReference>
<evidence type="ECO:0000259" key="3">
    <source>
        <dbReference type="Pfam" id="PF08241"/>
    </source>
</evidence>
<dbReference type="InterPro" id="IPR029063">
    <property type="entry name" value="SAM-dependent_MTases_sf"/>
</dbReference>
<dbReference type="PANTHER" id="PTHR44068:SF1">
    <property type="entry name" value="HYPOTHETICAL LOC100005854"/>
    <property type="match status" value="1"/>
</dbReference>